<sequence>MGPSEEEGFLEGASEAGLLVSQCFPRQSMRSPQYKYLLSTTALAASLDDAEEAGIAEEKATQRSARAAAEMRKSYTTRCRWNRRIAITVRVRVAAITLFPLADASHSSSAGHPRFRHSSTLLGFFRAVALPSTISFLWVSVSEEVCQHLLLPATIHFDCGLSGITAYTSDLDQLRNPYFLVSFCVHFDG</sequence>
<comment type="caution">
    <text evidence="1">The sequence shown here is derived from an EMBL/GenBank/DDBJ whole genome shotgun (WGS) entry which is preliminary data.</text>
</comment>
<dbReference type="AlphaFoldDB" id="A0A8J5HY72"/>
<accession>A0A8J5HY72</accession>
<evidence type="ECO:0000313" key="1">
    <source>
        <dbReference type="EMBL" id="KAG6527512.1"/>
    </source>
</evidence>
<evidence type="ECO:0000313" key="2">
    <source>
        <dbReference type="Proteomes" id="UP000734854"/>
    </source>
</evidence>
<protein>
    <submittedName>
        <fullName evidence="1">Uncharacterized protein</fullName>
    </submittedName>
</protein>
<organism evidence="1 2">
    <name type="scientific">Zingiber officinale</name>
    <name type="common">Ginger</name>
    <name type="synonym">Amomum zingiber</name>
    <dbReference type="NCBI Taxonomy" id="94328"/>
    <lineage>
        <taxon>Eukaryota</taxon>
        <taxon>Viridiplantae</taxon>
        <taxon>Streptophyta</taxon>
        <taxon>Embryophyta</taxon>
        <taxon>Tracheophyta</taxon>
        <taxon>Spermatophyta</taxon>
        <taxon>Magnoliopsida</taxon>
        <taxon>Liliopsida</taxon>
        <taxon>Zingiberales</taxon>
        <taxon>Zingiberaceae</taxon>
        <taxon>Zingiber</taxon>
    </lineage>
</organism>
<gene>
    <name evidence="1" type="ORF">ZIOFF_009616</name>
</gene>
<name>A0A8J5HY72_ZINOF</name>
<keyword evidence="2" id="KW-1185">Reference proteome</keyword>
<dbReference type="Proteomes" id="UP000734854">
    <property type="component" value="Unassembled WGS sequence"/>
</dbReference>
<dbReference type="EMBL" id="JACMSC010000003">
    <property type="protein sequence ID" value="KAG6527512.1"/>
    <property type="molecule type" value="Genomic_DNA"/>
</dbReference>
<proteinExistence type="predicted"/>
<reference evidence="1 2" key="1">
    <citation type="submission" date="2020-08" db="EMBL/GenBank/DDBJ databases">
        <title>Plant Genome Project.</title>
        <authorList>
            <person name="Zhang R.-G."/>
        </authorList>
    </citation>
    <scope>NUCLEOTIDE SEQUENCE [LARGE SCALE GENOMIC DNA]</scope>
    <source>
        <tissue evidence="1">Rhizome</tissue>
    </source>
</reference>